<proteinExistence type="predicted"/>
<dbReference type="Gene3D" id="2.30.29.30">
    <property type="entry name" value="Pleckstrin-homology domain (PH domain)/Phosphotyrosine-binding domain (PTB)"/>
    <property type="match status" value="1"/>
</dbReference>
<protein>
    <submittedName>
        <fullName evidence="2">Uncharacterized protein</fullName>
    </submittedName>
</protein>
<dbReference type="EMBL" id="PKFO01000003">
    <property type="protein sequence ID" value="PVH20563.1"/>
    <property type="molecule type" value="Genomic_DNA"/>
</dbReference>
<sequence>MSIVTNQLFDTHNVSVFKIPPGDVSLSRWETKGSNVVWRGSLRLIEEEEVAEDDSRVEKEPYQVLRLKLDFYNQESTGGLSDEFNELGKEHVWAESWYNPFRELGIECSIANDGGDAVKMTPESPKYYRIVLQLPGSGYHPFPQKKASEKQSVLQVALGMKFEDSFNAMSFSESIGIYRRRFKAYQEKYLYDKHLSKLQHKILNDLTISEKESRENTPASDDDDFGNFVSSSYD</sequence>
<name>A0A2V1ATF3_9ASCO</name>
<dbReference type="OrthoDB" id="4018970at2759"/>
<organism evidence="2 3">
    <name type="scientific">Candidozyma haemuli</name>
    <dbReference type="NCBI Taxonomy" id="45357"/>
    <lineage>
        <taxon>Eukaryota</taxon>
        <taxon>Fungi</taxon>
        <taxon>Dikarya</taxon>
        <taxon>Ascomycota</taxon>
        <taxon>Saccharomycotina</taxon>
        <taxon>Pichiomycetes</taxon>
        <taxon>Metschnikowiaceae</taxon>
        <taxon>Candidozyma</taxon>
    </lineage>
</organism>
<dbReference type="RefSeq" id="XP_025341503.1">
    <property type="nucleotide sequence ID" value="XM_025486038.1"/>
</dbReference>
<reference evidence="2 3" key="1">
    <citation type="submission" date="2017-12" db="EMBL/GenBank/DDBJ databases">
        <title>Genome Sequence of a Multidrug-Resistant Candida haemulonii Isolate from a Patient with Chronic Leg Ulcers in Israel.</title>
        <authorList>
            <person name="Chow N.A."/>
            <person name="Gade L."/>
            <person name="Batra D."/>
            <person name="Rowe L.A."/>
            <person name="Ben-Ami R."/>
            <person name="Loparev V.N."/>
            <person name="Litvintseva A.P."/>
        </authorList>
    </citation>
    <scope>NUCLEOTIDE SEQUENCE [LARGE SCALE GENOMIC DNA]</scope>
    <source>
        <strain evidence="2 3">B11899</strain>
    </source>
</reference>
<evidence type="ECO:0000313" key="2">
    <source>
        <dbReference type="EMBL" id="PVH20563.1"/>
    </source>
</evidence>
<dbReference type="AlphaFoldDB" id="A0A2V1ATF3"/>
<dbReference type="VEuPathDB" id="FungiDB:CXQ85_002357"/>
<dbReference type="GeneID" id="37007688"/>
<dbReference type="Proteomes" id="UP000244309">
    <property type="component" value="Unassembled WGS sequence"/>
</dbReference>
<evidence type="ECO:0000256" key="1">
    <source>
        <dbReference type="SAM" id="MobiDB-lite"/>
    </source>
</evidence>
<gene>
    <name evidence="2" type="ORF">CXQ85_002357</name>
</gene>
<dbReference type="STRING" id="45357.A0A2V1ATF3"/>
<keyword evidence="3" id="KW-1185">Reference proteome</keyword>
<accession>A0A2V1ATF3</accession>
<dbReference type="InterPro" id="IPR011993">
    <property type="entry name" value="PH-like_dom_sf"/>
</dbReference>
<feature type="region of interest" description="Disordered" evidence="1">
    <location>
        <begin position="209"/>
        <end position="234"/>
    </location>
</feature>
<comment type="caution">
    <text evidence="2">The sequence shown here is derived from an EMBL/GenBank/DDBJ whole genome shotgun (WGS) entry which is preliminary data.</text>
</comment>
<evidence type="ECO:0000313" key="3">
    <source>
        <dbReference type="Proteomes" id="UP000244309"/>
    </source>
</evidence>